<dbReference type="RefSeq" id="WP_218326013.1">
    <property type="nucleotide sequence ID" value="NZ_JAHUZB010000003.1"/>
</dbReference>
<sequence length="180" mass="20050">MAIIIYFSHGGETIINGQKVVREKGNTAILAENIAAKIDAEIYSLKPSQPYPENYDALVEQVCHKKELTTDFIDLSINVDDDEFFIGYPNWCGTMPEILQHFLASQDFSGKNIYPFCTHEGSALGSSLVDLKNLCPTAIIKTGLAVRGSKVEKSQTAIDNWLMQYQCDTCHKKQLKKGSL</sequence>
<evidence type="ECO:0000313" key="3">
    <source>
        <dbReference type="Proteomes" id="UP000774130"/>
    </source>
</evidence>
<accession>A0ABS6TDK6</accession>
<protein>
    <recommendedName>
        <fullName evidence="1">Flavodoxin-like domain-containing protein</fullName>
    </recommendedName>
</protein>
<comment type="caution">
    <text evidence="2">The sequence shown here is derived from an EMBL/GenBank/DDBJ whole genome shotgun (WGS) entry which is preliminary data.</text>
</comment>
<dbReference type="EMBL" id="JAHUZB010000003">
    <property type="protein sequence ID" value="MBV7390981.1"/>
    <property type="molecule type" value="Genomic_DNA"/>
</dbReference>
<gene>
    <name evidence="2" type="ORF">KUA55_09825</name>
</gene>
<reference evidence="2 3" key="1">
    <citation type="submission" date="2021-06" db="EMBL/GenBank/DDBJ databases">
        <title>Enterococcus alishanensis sp. nov., a novel lactic acid bacterium isolated from fresh coffee beans.</title>
        <authorList>
            <person name="Chen Y.-S."/>
        </authorList>
    </citation>
    <scope>NUCLEOTIDE SEQUENCE [LARGE SCALE GENOMIC DNA]</scope>
    <source>
        <strain evidence="2 3">ALS3</strain>
    </source>
</reference>
<dbReference type="Pfam" id="PF12682">
    <property type="entry name" value="Flavodoxin_4"/>
    <property type="match status" value="1"/>
</dbReference>
<dbReference type="Proteomes" id="UP000774130">
    <property type="component" value="Unassembled WGS sequence"/>
</dbReference>
<dbReference type="PANTHER" id="PTHR39201">
    <property type="entry name" value="EXPORTED PROTEIN-RELATED"/>
    <property type="match status" value="1"/>
</dbReference>
<organism evidence="2 3">
    <name type="scientific">Enterococcus alishanensis</name>
    <dbReference type="NCBI Taxonomy" id="1303817"/>
    <lineage>
        <taxon>Bacteria</taxon>
        <taxon>Bacillati</taxon>
        <taxon>Bacillota</taxon>
        <taxon>Bacilli</taxon>
        <taxon>Lactobacillales</taxon>
        <taxon>Enterococcaceae</taxon>
        <taxon>Enterococcus</taxon>
    </lineage>
</organism>
<dbReference type="PANTHER" id="PTHR39201:SF1">
    <property type="entry name" value="FLAVODOXIN-LIKE DOMAIN-CONTAINING PROTEIN"/>
    <property type="match status" value="1"/>
</dbReference>
<name>A0ABS6TDK6_9ENTE</name>
<dbReference type="InterPro" id="IPR008254">
    <property type="entry name" value="Flavodoxin/NO_synth"/>
</dbReference>
<proteinExistence type="predicted"/>
<evidence type="ECO:0000259" key="1">
    <source>
        <dbReference type="Pfam" id="PF12682"/>
    </source>
</evidence>
<keyword evidence="3" id="KW-1185">Reference proteome</keyword>
<feature type="domain" description="Flavodoxin-like" evidence="1">
    <location>
        <begin position="24"/>
        <end position="162"/>
    </location>
</feature>
<evidence type="ECO:0000313" key="2">
    <source>
        <dbReference type="EMBL" id="MBV7390981.1"/>
    </source>
</evidence>